<evidence type="ECO:0000256" key="2">
    <source>
        <dbReference type="SAM" id="Phobius"/>
    </source>
</evidence>
<feature type="region of interest" description="Disordered" evidence="1">
    <location>
        <begin position="1"/>
        <end position="28"/>
    </location>
</feature>
<keyword evidence="2" id="KW-1133">Transmembrane helix</keyword>
<gene>
    <name evidence="3" type="ORF">QUG98_12275</name>
</gene>
<name>A0ABT7TI03_9MICO</name>
<reference evidence="3 4" key="1">
    <citation type="submission" date="2023-06" db="EMBL/GenBank/DDBJ databases">
        <authorList>
            <person name="Feng G."/>
            <person name="Li J."/>
            <person name="Zhu H."/>
        </authorList>
    </citation>
    <scope>NUCLEOTIDE SEQUENCE [LARGE SCALE GENOMIC DNA]</scope>
    <source>
        <strain evidence="3 4">RHCJP20</strain>
    </source>
</reference>
<feature type="transmembrane region" description="Helical" evidence="2">
    <location>
        <begin position="34"/>
        <end position="55"/>
    </location>
</feature>
<evidence type="ECO:0008006" key="5">
    <source>
        <dbReference type="Google" id="ProtNLM"/>
    </source>
</evidence>
<keyword evidence="4" id="KW-1185">Reference proteome</keyword>
<keyword evidence="2" id="KW-0812">Transmembrane</keyword>
<keyword evidence="2" id="KW-0472">Membrane</keyword>
<dbReference type="EMBL" id="JAUCMM010000008">
    <property type="protein sequence ID" value="MDM7889225.1"/>
    <property type="molecule type" value="Genomic_DNA"/>
</dbReference>
<evidence type="ECO:0000313" key="4">
    <source>
        <dbReference type="Proteomes" id="UP001235720"/>
    </source>
</evidence>
<accession>A0ABT7TI03</accession>
<feature type="transmembrane region" description="Helical" evidence="2">
    <location>
        <begin position="93"/>
        <end position="111"/>
    </location>
</feature>
<protein>
    <recommendedName>
        <fullName evidence="5">DUF1634 domain-containing protein</fullName>
    </recommendedName>
</protein>
<evidence type="ECO:0000313" key="3">
    <source>
        <dbReference type="EMBL" id="MDM7889225.1"/>
    </source>
</evidence>
<feature type="transmembrane region" description="Helical" evidence="2">
    <location>
        <begin position="118"/>
        <end position="141"/>
    </location>
</feature>
<comment type="caution">
    <text evidence="3">The sequence shown here is derived from an EMBL/GenBank/DDBJ whole genome shotgun (WGS) entry which is preliminary data.</text>
</comment>
<proteinExistence type="predicted"/>
<dbReference type="RefSeq" id="WP_289470792.1">
    <property type="nucleotide sequence ID" value="NZ_JAUCMM010000008.1"/>
</dbReference>
<evidence type="ECO:0000256" key="1">
    <source>
        <dbReference type="SAM" id="MobiDB-lite"/>
    </source>
</evidence>
<sequence length="147" mass="15695">MTDWDAWGSEDDWDPTARRRHGGRERSPRKGLNWLAVATLTALLSWAVAMVFAGLHARSVGYPPASFDHDLDHVAPTDLQNHVKGAWGTLEMLSLPVAVVATALSGASFASRRERVSATVALGVSLAAMAVAVLVAISGAVDFVFRD</sequence>
<dbReference type="Proteomes" id="UP001235720">
    <property type="component" value="Unassembled WGS sequence"/>
</dbReference>
<feature type="compositionally biased region" description="Basic residues" evidence="1">
    <location>
        <begin position="18"/>
        <end position="28"/>
    </location>
</feature>
<organism evidence="3 4">
    <name type="scientific">Curtobacterium subtropicum</name>
    <dbReference type="NCBI Taxonomy" id="3055138"/>
    <lineage>
        <taxon>Bacteria</taxon>
        <taxon>Bacillati</taxon>
        <taxon>Actinomycetota</taxon>
        <taxon>Actinomycetes</taxon>
        <taxon>Micrococcales</taxon>
        <taxon>Microbacteriaceae</taxon>
        <taxon>Curtobacterium</taxon>
    </lineage>
</organism>